<accession>A0AAN5BVU9</accession>
<evidence type="ECO:0000259" key="9">
    <source>
        <dbReference type="PROSITE" id="PS50405"/>
    </source>
</evidence>
<dbReference type="InterPro" id="IPR016477">
    <property type="entry name" value="Fructo-/Ketosamine-3-kinase"/>
</dbReference>
<dbReference type="InterPro" id="IPR011009">
    <property type="entry name" value="Kinase-like_dom_sf"/>
</dbReference>
<evidence type="ECO:0000256" key="7">
    <source>
        <dbReference type="ARBA" id="ARBA00048655"/>
    </source>
</evidence>
<evidence type="ECO:0000256" key="8">
    <source>
        <dbReference type="SAM" id="MobiDB-lite"/>
    </source>
</evidence>
<dbReference type="InterPro" id="IPR000225">
    <property type="entry name" value="Armadillo"/>
</dbReference>
<feature type="region of interest" description="Disordered" evidence="8">
    <location>
        <begin position="254"/>
        <end position="280"/>
    </location>
</feature>
<comment type="catalytic activity">
    <reaction evidence="7">
        <text>N(6)-D-ribulosyl-L-lysyl-[protein] + ATP = N(6)-(3-O-phospho-D-ribulosyl)-L-lysyl-[protein] + ADP + H(+)</text>
        <dbReference type="Rhea" id="RHEA:48432"/>
        <dbReference type="Rhea" id="RHEA-COMP:12103"/>
        <dbReference type="Rhea" id="RHEA-COMP:12104"/>
        <dbReference type="ChEBI" id="CHEBI:15378"/>
        <dbReference type="ChEBI" id="CHEBI:30616"/>
        <dbReference type="ChEBI" id="CHEBI:90418"/>
        <dbReference type="ChEBI" id="CHEBI:90420"/>
        <dbReference type="ChEBI" id="CHEBI:456216"/>
        <dbReference type="EC" id="2.7.1.172"/>
    </reaction>
    <physiologicalReaction direction="left-to-right" evidence="7">
        <dbReference type="Rhea" id="RHEA:48433"/>
    </physiologicalReaction>
</comment>
<dbReference type="Pfam" id="PF13410">
    <property type="entry name" value="GST_C_2"/>
    <property type="match status" value="1"/>
</dbReference>
<proteinExistence type="predicted"/>
<keyword evidence="4" id="KW-0963">Cytoplasm</keyword>
<dbReference type="Proteomes" id="UP001165205">
    <property type="component" value="Unassembled WGS sequence"/>
</dbReference>
<evidence type="ECO:0000256" key="1">
    <source>
        <dbReference type="ARBA" id="ARBA00004123"/>
    </source>
</evidence>
<comment type="caution">
    <text evidence="10">The sequence shown here is derived from an EMBL/GenBank/DDBJ whole genome shotgun (WGS) entry which is preliminary data.</text>
</comment>
<dbReference type="SUPFAM" id="SSF48371">
    <property type="entry name" value="ARM repeat"/>
    <property type="match status" value="1"/>
</dbReference>
<evidence type="ECO:0000256" key="3">
    <source>
        <dbReference type="ARBA" id="ARBA00011961"/>
    </source>
</evidence>
<dbReference type="FunFam" id="3.90.1200.10:FF:000018">
    <property type="entry name" value="Fructosamine-3-kinase, putative"/>
    <property type="match status" value="1"/>
</dbReference>
<dbReference type="Gene3D" id="1.20.1050.10">
    <property type="match status" value="1"/>
</dbReference>
<dbReference type="GO" id="GO:0034657">
    <property type="term" value="C:GID complex"/>
    <property type="evidence" value="ECO:0007669"/>
    <property type="project" value="TreeGrafter"/>
</dbReference>
<gene>
    <name evidence="10" type="ORF">Aory04_000401100</name>
</gene>
<feature type="domain" description="GST C-terminal" evidence="9">
    <location>
        <begin position="1113"/>
        <end position="1269"/>
    </location>
</feature>
<comment type="subcellular location">
    <subcellularLocation>
        <location evidence="2">Cytoplasm</location>
    </subcellularLocation>
    <subcellularLocation>
        <location evidence="1">Nucleus</location>
    </subcellularLocation>
</comment>
<feature type="region of interest" description="Disordered" evidence="8">
    <location>
        <begin position="672"/>
        <end position="713"/>
    </location>
</feature>
<evidence type="ECO:0000256" key="6">
    <source>
        <dbReference type="ARBA" id="ARBA00023242"/>
    </source>
</evidence>
<evidence type="ECO:0000313" key="11">
    <source>
        <dbReference type="Proteomes" id="UP001165205"/>
    </source>
</evidence>
<dbReference type="GO" id="GO:0005634">
    <property type="term" value="C:nucleus"/>
    <property type="evidence" value="ECO:0007669"/>
    <property type="project" value="UniProtKB-SubCell"/>
</dbReference>
<dbReference type="Gene3D" id="3.90.1200.10">
    <property type="match status" value="1"/>
</dbReference>
<dbReference type="SUPFAM" id="SSF47616">
    <property type="entry name" value="GST C-terminal domain-like"/>
    <property type="match status" value="1"/>
</dbReference>
<dbReference type="Gene3D" id="1.25.10.10">
    <property type="entry name" value="Leucine-rich Repeat Variant"/>
    <property type="match status" value="3"/>
</dbReference>
<dbReference type="Pfam" id="PF03881">
    <property type="entry name" value="Fructosamin_kin"/>
    <property type="match status" value="1"/>
</dbReference>
<dbReference type="PROSITE" id="PS50405">
    <property type="entry name" value="GST_CTER"/>
    <property type="match status" value="1"/>
</dbReference>
<dbReference type="InterPro" id="IPR036282">
    <property type="entry name" value="Glutathione-S-Trfase_C_sf"/>
</dbReference>
<dbReference type="EC" id="2.7.1.172" evidence="3"/>
<organism evidence="10 11">
    <name type="scientific">Aspergillus oryzae</name>
    <name type="common">Yellow koji mold</name>
    <dbReference type="NCBI Taxonomy" id="5062"/>
    <lineage>
        <taxon>Eukaryota</taxon>
        <taxon>Fungi</taxon>
        <taxon>Dikarya</taxon>
        <taxon>Ascomycota</taxon>
        <taxon>Pezizomycotina</taxon>
        <taxon>Eurotiomycetes</taxon>
        <taxon>Eurotiomycetidae</taxon>
        <taxon>Eurotiales</taxon>
        <taxon>Aspergillaceae</taxon>
        <taxon>Aspergillus</taxon>
        <taxon>Aspergillus subgen. Circumdati</taxon>
    </lineage>
</organism>
<evidence type="ECO:0000256" key="2">
    <source>
        <dbReference type="ARBA" id="ARBA00004496"/>
    </source>
</evidence>
<feature type="region of interest" description="Disordered" evidence="8">
    <location>
        <begin position="62"/>
        <end position="83"/>
    </location>
</feature>
<dbReference type="InterPro" id="IPR010987">
    <property type="entry name" value="Glutathione-S-Trfase_C-like"/>
</dbReference>
<evidence type="ECO:0000256" key="5">
    <source>
        <dbReference type="ARBA" id="ARBA00022737"/>
    </source>
</evidence>
<name>A0AAN5BVU9_ASPOZ</name>
<evidence type="ECO:0000313" key="10">
    <source>
        <dbReference type="EMBL" id="GMG27370.1"/>
    </source>
</evidence>
<dbReference type="GO" id="GO:0005737">
    <property type="term" value="C:cytoplasm"/>
    <property type="evidence" value="ECO:0007669"/>
    <property type="project" value="UniProtKB-SubCell"/>
</dbReference>
<dbReference type="GO" id="GO:0043161">
    <property type="term" value="P:proteasome-mediated ubiquitin-dependent protein catabolic process"/>
    <property type="evidence" value="ECO:0007669"/>
    <property type="project" value="TreeGrafter"/>
</dbReference>
<protein>
    <recommendedName>
        <fullName evidence="3">protein-ribulosamine 3-kinase</fullName>
        <ecNumber evidence="3">2.7.1.172</ecNumber>
    </recommendedName>
</protein>
<dbReference type="InterPro" id="IPR016024">
    <property type="entry name" value="ARM-type_fold"/>
</dbReference>
<evidence type="ECO:0000256" key="4">
    <source>
        <dbReference type="ARBA" id="ARBA00022490"/>
    </source>
</evidence>
<dbReference type="CDD" id="cd00299">
    <property type="entry name" value="GST_C_family"/>
    <property type="match status" value="1"/>
</dbReference>
<feature type="compositionally biased region" description="Polar residues" evidence="8">
    <location>
        <begin position="62"/>
        <end position="80"/>
    </location>
</feature>
<reference evidence="10" key="1">
    <citation type="submission" date="2023-04" db="EMBL/GenBank/DDBJ databases">
        <title>Aspergillus oryzae NBRC 4228.</title>
        <authorList>
            <person name="Ichikawa N."/>
            <person name="Sato H."/>
            <person name="Tonouchi N."/>
        </authorList>
    </citation>
    <scope>NUCLEOTIDE SEQUENCE</scope>
    <source>
        <strain evidence="10">NBRC 4228</strain>
    </source>
</reference>
<dbReference type="SMART" id="SM00185">
    <property type="entry name" value="ARM"/>
    <property type="match status" value="4"/>
</dbReference>
<dbReference type="SUPFAM" id="SSF56112">
    <property type="entry name" value="Protein kinase-like (PK-like)"/>
    <property type="match status" value="1"/>
</dbReference>
<dbReference type="InterPro" id="IPR011989">
    <property type="entry name" value="ARM-like"/>
</dbReference>
<feature type="compositionally biased region" description="Polar residues" evidence="8">
    <location>
        <begin position="676"/>
        <end position="689"/>
    </location>
</feature>
<keyword evidence="5" id="KW-0677">Repeat</keyword>
<dbReference type="InterPro" id="IPR038739">
    <property type="entry name" value="ARMC8/Vid28"/>
</dbReference>
<sequence>MTRASTPPILLELQSADSLSSQASALRTLKNETIGHDQRKEAWIRWGIIPILAKVLASRQTNGKNTELNGPTKSQQPSSRNPEEDETCLQAIIILGSIAQAQASIELAAALIGKLCTEETHKAILADCGVLDALAVKVASFIVAQGFVLPGAEAHVQESGALGSLPPPAPPSAKLAPILRATTVIIEHSKWRAEHFLSSPGIVTVFPKQVPGFAPSDIKTGPWGSTYLSGSAVPRHAGASPLEHLLPSVPLSQGKASASATNFPPLGQPHGPQRRHSHSFPTPFSILEAPNSDDDENAIVPWLLYTIRAECGMVRLMAARLVTVLYRLGLTKKLRVSMLCYLLIPILIRMLDKDYEITGDDGVQYGGLILSTDRLKEEAPAVLATLVIDDQELQKHAVDGGAIKRLSQLLKETYNPIQENAKPMWHVDGGEKVEITCTQSAECMLGPPGYSPIHCHVMRYRENILKALAALVPFKDEYRKTICDNGVVPYIIDSLKPCPNDPRDTSNPKNTAADGNPTPTLLAACGAARMLTRSVSVLRTSLIDAGVATPLFTLIRHQDIEVQIAATSVICNLALDFSPMKEVSSYTGLVRGGYTNASQAIISAEVLPTLCEHAHSTNTRLRIESLWALKHVAYNSTNDVKMKVINGLGPTWIQQIITQDPISALAKRGLDDEMESGTSTGMSRANSAGEQVDLLNPVEDTQEPDEDMKMADTLPPSKMSLEMFLPDVSRRRKLALHGDLDQTTQARQDDIAVQEQTFDLLRNLVCGPGASEMIDHLFKEIGQDLILDALADKLRPRTIQVPHKRESSTHRALQVPTEILVAVTSQVHNTINFYPLLSLRLTRIAYPYESRAMAPVPASLLRALSIPDPSKASLSTAGLGSGFTGTGAIRATVPSADGQYEEERRYFVKTSADGKAAEEMFRGEYESLNAIATSVPGFCPRALAWGPLEESNGKSFYLATEFLDLGGGGRTGQSLAQRLGKLHSTPAPLDPETEKRRFGFPVPTFCGDTKQPNRFHDSWADFYANERLITILETSEKRNGRDASLRDLVERTAQTVVPALLGDDHLGYDKNGNGEGITPVVVHGDLWSGNADRGRIVGSGCKGDEEVGDVVYDPSSCYAHSEYELGIMKMFGGFGSTFFTAYHKIVPRTEPVEEYEDRPKAGGEDPTAGLERLRQEFLGHLKEWTREMHVDGPFFLGDQITLPDLVLAPWAVRLWVFDEYKSGGLGIPAGGNGGEDELVWQRWRKWLKAVEDRRSVRETTSEKGYYLPVYKRYADNVAQSELAKATREGRGVP</sequence>
<keyword evidence="6" id="KW-0539">Nucleus</keyword>
<dbReference type="EMBL" id="BSYA01000034">
    <property type="protein sequence ID" value="GMG27370.1"/>
    <property type="molecule type" value="Genomic_DNA"/>
</dbReference>
<dbReference type="PANTHER" id="PTHR15651">
    <property type="entry name" value="ARMADILLO REPEAT-CONTAINING PROTEIN 8"/>
    <property type="match status" value="1"/>
</dbReference>
<dbReference type="GO" id="GO:0102193">
    <property type="term" value="F:protein-ribulosamine 3-kinase activity"/>
    <property type="evidence" value="ECO:0007669"/>
    <property type="project" value="UniProtKB-EC"/>
</dbReference>
<dbReference type="PANTHER" id="PTHR15651:SF7">
    <property type="entry name" value="ARMADILLO REPEAT-CONTAINING PROTEIN 8"/>
    <property type="match status" value="1"/>
</dbReference>